<reference evidence="2" key="1">
    <citation type="submission" date="2009-08" db="EMBL/GenBank/DDBJ databases">
        <title>Annotation of Salpingoeca rosetta.</title>
        <authorList>
            <consortium name="The Broad Institute Genome Sequencing Platform"/>
            <person name="Russ C."/>
            <person name="Cuomo C."/>
            <person name="Burger G."/>
            <person name="Gray M.W."/>
            <person name="Holland P.W.H."/>
            <person name="King N."/>
            <person name="Lang F.B.F."/>
            <person name="Roger A.J."/>
            <person name="Ruiz-Trillo I."/>
            <person name="Young S.K."/>
            <person name="Zeng Q."/>
            <person name="Gargeya S."/>
            <person name="Alvarado L."/>
            <person name="Berlin A."/>
            <person name="Chapman S.B."/>
            <person name="Chen Z."/>
            <person name="Freedman E."/>
            <person name="Gellesch M."/>
            <person name="Goldberg J."/>
            <person name="Griggs A."/>
            <person name="Gujja S."/>
            <person name="Heilman E."/>
            <person name="Heiman D."/>
            <person name="Howarth C."/>
            <person name="Mehta T."/>
            <person name="Neiman D."/>
            <person name="Pearson M."/>
            <person name="Roberts A."/>
            <person name="Saif S."/>
            <person name="Shea T."/>
            <person name="Shenoy N."/>
            <person name="Sisk P."/>
            <person name="Stolte C."/>
            <person name="Sykes S."/>
            <person name="White J."/>
            <person name="Yandava C."/>
            <person name="Haas B."/>
            <person name="Nusbaum C."/>
            <person name="Birren B."/>
        </authorList>
    </citation>
    <scope>NUCLEOTIDE SEQUENCE [LARGE SCALE GENOMIC DNA]</scope>
    <source>
        <strain evidence="2">ATCC 50818</strain>
    </source>
</reference>
<evidence type="ECO:0000313" key="3">
    <source>
        <dbReference type="Proteomes" id="UP000007799"/>
    </source>
</evidence>
<feature type="compositionally biased region" description="Basic and acidic residues" evidence="1">
    <location>
        <begin position="151"/>
        <end position="160"/>
    </location>
</feature>
<feature type="region of interest" description="Disordered" evidence="1">
    <location>
        <begin position="1"/>
        <end position="207"/>
    </location>
</feature>
<name>F2U0J0_SALR5</name>
<keyword evidence="3" id="KW-1185">Reference proteome</keyword>
<protein>
    <submittedName>
        <fullName evidence="2">Uncharacterized protein</fullName>
    </submittedName>
</protein>
<feature type="compositionally biased region" description="Basic and acidic residues" evidence="1">
    <location>
        <begin position="124"/>
        <end position="136"/>
    </location>
</feature>
<dbReference type="RefSeq" id="XP_004997479.1">
    <property type="nucleotide sequence ID" value="XM_004997422.1"/>
</dbReference>
<feature type="compositionally biased region" description="Acidic residues" evidence="1">
    <location>
        <begin position="65"/>
        <end position="79"/>
    </location>
</feature>
<dbReference type="KEGG" id="sre:PTSG_01502"/>
<dbReference type="GeneID" id="16078077"/>
<evidence type="ECO:0000256" key="1">
    <source>
        <dbReference type="SAM" id="MobiDB-lite"/>
    </source>
</evidence>
<organism evidence="3">
    <name type="scientific">Salpingoeca rosetta (strain ATCC 50818 / BSB-021)</name>
    <dbReference type="NCBI Taxonomy" id="946362"/>
    <lineage>
        <taxon>Eukaryota</taxon>
        <taxon>Choanoflagellata</taxon>
        <taxon>Craspedida</taxon>
        <taxon>Salpingoecidae</taxon>
        <taxon>Salpingoeca</taxon>
    </lineage>
</organism>
<sequence>MSDPGATINTADHDKSSGAVGAEGKRDSGHVSTQIINQVLAEEEKTMDVDADADMDLGEQGSEVVEGDTDADDTTEQSLEELLAYAEAEGMGPTEINKDATQGQRQSKENLRTGADADAQTADSVDKADDGEHGDENAVNGAEGEGKKKKQEGEQERKGGTENADEQEDNGNSDDEDDEDEDEDDDDDDGDDDDDDGDDDDDDDEDGVLGFVVDTERLEPVNVAAAKIKTKHEVLPTELPLEKEEKEIPSLDEKVSLTKMGAVSATVNLMGMFLFSM</sequence>
<dbReference type="Proteomes" id="UP000007799">
    <property type="component" value="Unassembled WGS sequence"/>
</dbReference>
<accession>F2U0J0</accession>
<dbReference type="AlphaFoldDB" id="F2U0J0"/>
<gene>
    <name evidence="2" type="ORF">PTSG_01502</name>
</gene>
<feature type="compositionally biased region" description="Acidic residues" evidence="1">
    <location>
        <begin position="163"/>
        <end position="207"/>
    </location>
</feature>
<dbReference type="EMBL" id="GL832958">
    <property type="protein sequence ID" value="EGD80918.1"/>
    <property type="molecule type" value="Genomic_DNA"/>
</dbReference>
<feature type="compositionally biased region" description="Low complexity" evidence="1">
    <location>
        <begin position="80"/>
        <end position="89"/>
    </location>
</feature>
<evidence type="ECO:0000313" key="2">
    <source>
        <dbReference type="EMBL" id="EGD80918.1"/>
    </source>
</evidence>
<proteinExistence type="predicted"/>
<dbReference type="InParanoid" id="F2U0J0"/>